<keyword evidence="3" id="KW-1185">Reference proteome</keyword>
<accession>A0A553NR41</accession>
<evidence type="ECO:0000313" key="3">
    <source>
        <dbReference type="Proteomes" id="UP000318571"/>
    </source>
</evidence>
<name>A0A553NR41_TIGCA</name>
<reference evidence="2 3" key="1">
    <citation type="journal article" date="2018" name="Nat. Ecol. Evol.">
        <title>Genomic signatures of mitonuclear coevolution across populations of Tigriopus californicus.</title>
        <authorList>
            <person name="Barreto F.S."/>
            <person name="Watson E.T."/>
            <person name="Lima T.G."/>
            <person name="Willett C.S."/>
            <person name="Edmands S."/>
            <person name="Li W."/>
            <person name="Burton R.S."/>
        </authorList>
    </citation>
    <scope>NUCLEOTIDE SEQUENCE [LARGE SCALE GENOMIC DNA]</scope>
    <source>
        <strain evidence="2 3">San Diego</strain>
    </source>
</reference>
<dbReference type="EMBL" id="VCGU01000011">
    <property type="protein sequence ID" value="TRY67903.1"/>
    <property type="molecule type" value="Genomic_DNA"/>
</dbReference>
<dbReference type="PANTHER" id="PTHR47331">
    <property type="entry name" value="PHD-TYPE DOMAIN-CONTAINING PROTEIN"/>
    <property type="match status" value="1"/>
</dbReference>
<dbReference type="Proteomes" id="UP000318571">
    <property type="component" value="Chromosome 4"/>
</dbReference>
<evidence type="ECO:0000313" key="2">
    <source>
        <dbReference type="EMBL" id="TRY67903.1"/>
    </source>
</evidence>
<sequence>MHSNPENTGAPQTKHAHQNRTNPSKIEGVDSTVPRWFQDSPTSPDEDGWIEGLALDTGHSHNEHNSTYHTPLKVIPKEFSENPCEWKEFITMFHALIHQTSRSPQEKLCLLKLSLKGEPSLLLKNITGGQDMYYKALTLLKNRYGDSRVLRVLHLNKPRAIEKVREGDPSSMNRFSIEIQGLLAGLNLESSESQHLLAELEEKLPLNEKIQWRRFRRINGDSMQAFSEWVGELAQDARNIMIVNRETMEKNHPREKPRSSQTYSTTVETKWEFDWTSRAPCAQARGFLFLSVHHLPRSPWSTDFSRCEVMDCGERGHYLLHGHGIENSKMGKTSDKRESQPLLTHATQIGRGTQVSLGLIRGDAVGSDGRIIPATIMIDNCSNATLVTKRFRKKAGLKKKNFQKVALGGSGGQSMEVGTSQVSFNLKPPFHDNPSRPIMAWTMDLITQGQQRSGWNDTKVNFEYLKGLPLQDIGGEPDIRIGQDLVDFQKPLETRNGGSGEPYAVKTILGWVAGGPCGNAQPEQGSFNFFWTDVNQETDAVKRFFDGESFGTEFPGKSQTKENEERTLQ</sequence>
<feature type="region of interest" description="Disordered" evidence="1">
    <location>
        <begin position="1"/>
        <end position="44"/>
    </location>
</feature>
<dbReference type="AlphaFoldDB" id="A0A553NR41"/>
<gene>
    <name evidence="2" type="ORF">TCAL_09068</name>
</gene>
<comment type="caution">
    <text evidence="2">The sequence shown here is derived from an EMBL/GenBank/DDBJ whole genome shotgun (WGS) entry which is preliminary data.</text>
</comment>
<dbReference type="InterPro" id="IPR005312">
    <property type="entry name" value="DUF1759"/>
</dbReference>
<organism evidence="2 3">
    <name type="scientific">Tigriopus californicus</name>
    <name type="common">Marine copepod</name>
    <dbReference type="NCBI Taxonomy" id="6832"/>
    <lineage>
        <taxon>Eukaryota</taxon>
        <taxon>Metazoa</taxon>
        <taxon>Ecdysozoa</taxon>
        <taxon>Arthropoda</taxon>
        <taxon>Crustacea</taxon>
        <taxon>Multicrustacea</taxon>
        <taxon>Hexanauplia</taxon>
        <taxon>Copepoda</taxon>
        <taxon>Harpacticoida</taxon>
        <taxon>Harpacticidae</taxon>
        <taxon>Tigriopus</taxon>
    </lineage>
</organism>
<proteinExistence type="predicted"/>
<evidence type="ECO:0000256" key="1">
    <source>
        <dbReference type="SAM" id="MobiDB-lite"/>
    </source>
</evidence>
<dbReference type="STRING" id="6832.A0A553NR41"/>
<protein>
    <recommendedName>
        <fullName evidence="4">Peptidase aspartic putative domain-containing protein</fullName>
    </recommendedName>
</protein>
<dbReference type="Pfam" id="PF03564">
    <property type="entry name" value="DUF1759"/>
    <property type="match status" value="1"/>
</dbReference>
<feature type="compositionally biased region" description="Polar residues" evidence="1">
    <location>
        <begin position="1"/>
        <end position="11"/>
    </location>
</feature>
<evidence type="ECO:0008006" key="4">
    <source>
        <dbReference type="Google" id="ProtNLM"/>
    </source>
</evidence>